<feature type="compositionally biased region" description="Low complexity" evidence="2">
    <location>
        <begin position="83"/>
        <end position="99"/>
    </location>
</feature>
<dbReference type="PANTHER" id="PTHR37423">
    <property type="entry name" value="SOLUBLE LYTIC MUREIN TRANSGLYCOSYLASE-RELATED"/>
    <property type="match status" value="1"/>
</dbReference>
<dbReference type="Pfam" id="PF01464">
    <property type="entry name" value="SLT"/>
    <property type="match status" value="1"/>
</dbReference>
<dbReference type="PANTHER" id="PTHR37423:SF2">
    <property type="entry name" value="MEMBRANE-BOUND LYTIC MUREIN TRANSGLYCOSYLASE C"/>
    <property type="match status" value="1"/>
</dbReference>
<dbReference type="InterPro" id="IPR008258">
    <property type="entry name" value="Transglycosylase_SLT_dom_1"/>
</dbReference>
<dbReference type="PROSITE" id="PS51782">
    <property type="entry name" value="LYSM"/>
    <property type="match status" value="2"/>
</dbReference>
<comment type="similarity">
    <text evidence="1">Belongs to the transglycosylase Slt family.</text>
</comment>
<sequence>MLIPRWCRMTAIAGTMAATALLGSLPVSAAQRHTIMVGETLTGIAAAYGVTIDAIAQANGIANVDLIYAGQQLIIPTADDDTAQPTAAPTAASEPAPTETYTIQPGDTLWSIAVARGLTVDAILAANPAISDANRIYAGHTLTLPGGAVPLSTGAAGANWSTQDVRQLIERYANEYGLDPLLVQALAWQESGWQQHVVSSSGAIGVMQVLPETGAWVSQFVVGRPLDIRGSVEDNVLAGTAYLHWLINHFGGSLELALAGYYQGPGSVARTGVLEETNRYVQNIFAIRDYIAHHGVPPR</sequence>
<dbReference type="SUPFAM" id="SSF53955">
    <property type="entry name" value="Lysozyme-like"/>
    <property type="match status" value="1"/>
</dbReference>
<dbReference type="CDD" id="cd16896">
    <property type="entry name" value="LT_Slt70-like"/>
    <property type="match status" value="1"/>
</dbReference>
<dbReference type="InterPro" id="IPR036779">
    <property type="entry name" value="LysM_dom_sf"/>
</dbReference>
<dbReference type="Pfam" id="PF01476">
    <property type="entry name" value="LysM"/>
    <property type="match status" value="2"/>
</dbReference>
<reference evidence="6" key="1">
    <citation type="submission" date="2009-11" db="EMBL/GenBank/DDBJ databases">
        <title>The complete chromosome 2 of Sphaerobacter thermophilus DSM 20745.</title>
        <authorList>
            <person name="Lucas S."/>
            <person name="Copeland A."/>
            <person name="Lapidus A."/>
            <person name="Glavina del Rio T."/>
            <person name="Dalin E."/>
            <person name="Tice H."/>
            <person name="Bruce D."/>
            <person name="Goodwin L."/>
            <person name="Pitluck S."/>
            <person name="Kyrpides N."/>
            <person name="Mavromatis K."/>
            <person name="Ivanova N."/>
            <person name="Mikhailova N."/>
            <person name="LaButti K.M."/>
            <person name="Clum A."/>
            <person name="Sun H.I."/>
            <person name="Brettin T."/>
            <person name="Detter J.C."/>
            <person name="Han C."/>
            <person name="Larimer F."/>
            <person name="Land M."/>
            <person name="Hauser L."/>
            <person name="Markowitz V."/>
            <person name="Cheng J.F."/>
            <person name="Hugenholtz P."/>
            <person name="Woyke T."/>
            <person name="Wu D."/>
            <person name="Steenblock K."/>
            <person name="Schneider S."/>
            <person name="Pukall R."/>
            <person name="Goeker M."/>
            <person name="Klenk H.P."/>
            <person name="Eisen J.A."/>
        </authorList>
    </citation>
    <scope>NUCLEOTIDE SEQUENCE [LARGE SCALE GENOMIC DNA]</scope>
    <source>
        <strain evidence="6">ATCC 49802 / DSM 20745 / S 6022</strain>
    </source>
</reference>
<dbReference type="CAZy" id="CBM50">
    <property type="family name" value="Carbohydrate-Binding Module Family 50"/>
</dbReference>
<dbReference type="InterPro" id="IPR018392">
    <property type="entry name" value="LysM"/>
</dbReference>
<keyword evidence="3" id="KW-0732">Signal</keyword>
<dbReference type="Proteomes" id="UP000002027">
    <property type="component" value="Chromosome 2"/>
</dbReference>
<dbReference type="SUPFAM" id="SSF54106">
    <property type="entry name" value="LysM domain"/>
    <property type="match status" value="2"/>
</dbReference>
<feature type="signal peptide" evidence="3">
    <location>
        <begin position="1"/>
        <end position="29"/>
    </location>
</feature>
<dbReference type="OrthoDB" id="9815002at2"/>
<feature type="region of interest" description="Disordered" evidence="2">
    <location>
        <begin position="80"/>
        <end position="99"/>
    </location>
</feature>
<protein>
    <submittedName>
        <fullName evidence="5">Lytic transglycosylase catalytic</fullName>
    </submittedName>
</protein>
<dbReference type="AlphaFoldDB" id="D1CAR2"/>
<keyword evidence="6" id="KW-1185">Reference proteome</keyword>
<dbReference type="HOGENOM" id="CLU_047400_0_0_0"/>
<dbReference type="InterPro" id="IPR023346">
    <property type="entry name" value="Lysozyme-like_dom_sf"/>
</dbReference>
<evidence type="ECO:0000256" key="2">
    <source>
        <dbReference type="SAM" id="MobiDB-lite"/>
    </source>
</evidence>
<accession>D1CAR2</accession>
<dbReference type="CAZy" id="GH23">
    <property type="family name" value="Glycoside Hydrolase Family 23"/>
</dbReference>
<evidence type="ECO:0000256" key="3">
    <source>
        <dbReference type="SAM" id="SignalP"/>
    </source>
</evidence>
<dbReference type="Gene3D" id="3.10.350.10">
    <property type="entry name" value="LysM domain"/>
    <property type="match status" value="2"/>
</dbReference>
<dbReference type="RefSeq" id="WP_012873940.1">
    <property type="nucleotide sequence ID" value="NC_013524.1"/>
</dbReference>
<dbReference type="KEGG" id="sti:Sthe_3506"/>
<dbReference type="eggNOG" id="COG1388">
    <property type="taxonomic scope" value="Bacteria"/>
</dbReference>
<dbReference type="EMBL" id="CP001824">
    <property type="protein sequence ID" value="ACZ40905.1"/>
    <property type="molecule type" value="Genomic_DNA"/>
</dbReference>
<feature type="domain" description="LysM" evidence="4">
    <location>
        <begin position="31"/>
        <end position="75"/>
    </location>
</feature>
<organism evidence="5 6">
    <name type="scientific">Sphaerobacter thermophilus (strain ATCC 49802 / DSM 20745 / KCCM 41009 / NCIMB 13125 / S 6022)</name>
    <dbReference type="NCBI Taxonomy" id="479434"/>
    <lineage>
        <taxon>Bacteria</taxon>
        <taxon>Pseudomonadati</taxon>
        <taxon>Thermomicrobiota</taxon>
        <taxon>Thermomicrobia</taxon>
        <taxon>Sphaerobacterales</taxon>
        <taxon>Sphaerobacterineae</taxon>
        <taxon>Sphaerobacteraceae</taxon>
        <taxon>Sphaerobacter</taxon>
    </lineage>
</organism>
<dbReference type="CDD" id="cd00118">
    <property type="entry name" value="LysM"/>
    <property type="match status" value="2"/>
</dbReference>
<dbReference type="Gene3D" id="1.10.530.10">
    <property type="match status" value="1"/>
</dbReference>
<name>D1CAR2_SPHTD</name>
<feature type="chain" id="PRO_5003021538" evidence="3">
    <location>
        <begin position="30"/>
        <end position="299"/>
    </location>
</feature>
<evidence type="ECO:0000256" key="1">
    <source>
        <dbReference type="ARBA" id="ARBA00007734"/>
    </source>
</evidence>
<dbReference type="InParanoid" id="D1CAR2"/>
<dbReference type="STRING" id="479434.Sthe_3506"/>
<evidence type="ECO:0000313" key="5">
    <source>
        <dbReference type="EMBL" id="ACZ40905.1"/>
    </source>
</evidence>
<reference evidence="5 6" key="2">
    <citation type="journal article" date="2010" name="Stand. Genomic Sci.">
        <title>Complete genome sequence of Desulfohalobium retbaense type strain (HR(100)).</title>
        <authorList>
            <person name="Spring S."/>
            <person name="Nolan M."/>
            <person name="Lapidus A."/>
            <person name="Glavina Del Rio T."/>
            <person name="Copeland A."/>
            <person name="Tice H."/>
            <person name="Cheng J.F."/>
            <person name="Lucas S."/>
            <person name="Land M."/>
            <person name="Chen F."/>
            <person name="Bruce D."/>
            <person name="Goodwin L."/>
            <person name="Pitluck S."/>
            <person name="Ivanova N."/>
            <person name="Mavromatis K."/>
            <person name="Mikhailova N."/>
            <person name="Pati A."/>
            <person name="Chen A."/>
            <person name="Palaniappan K."/>
            <person name="Hauser L."/>
            <person name="Chang Y.J."/>
            <person name="Jeffries C.D."/>
            <person name="Munk C."/>
            <person name="Kiss H."/>
            <person name="Chain P."/>
            <person name="Han C."/>
            <person name="Brettin T."/>
            <person name="Detter J.C."/>
            <person name="Schuler E."/>
            <person name="Goker M."/>
            <person name="Rohde M."/>
            <person name="Bristow J."/>
            <person name="Eisen J.A."/>
            <person name="Markowitz V."/>
            <person name="Hugenholtz P."/>
            <person name="Kyrpides N.C."/>
            <person name="Klenk H.P."/>
        </authorList>
    </citation>
    <scope>NUCLEOTIDE SEQUENCE [LARGE SCALE GENOMIC DNA]</scope>
    <source>
        <strain evidence="6">ATCC 49802 / DSM 20745 / S 6022</strain>
    </source>
</reference>
<evidence type="ECO:0000313" key="6">
    <source>
        <dbReference type="Proteomes" id="UP000002027"/>
    </source>
</evidence>
<proteinExistence type="inferred from homology"/>
<dbReference type="SMART" id="SM00257">
    <property type="entry name" value="LysM"/>
    <property type="match status" value="2"/>
</dbReference>
<dbReference type="eggNOG" id="COG0741">
    <property type="taxonomic scope" value="Bacteria"/>
</dbReference>
<feature type="domain" description="LysM" evidence="4">
    <location>
        <begin position="99"/>
        <end position="144"/>
    </location>
</feature>
<gene>
    <name evidence="5" type="ordered locus">Sthe_3506</name>
</gene>
<evidence type="ECO:0000259" key="4">
    <source>
        <dbReference type="PROSITE" id="PS51782"/>
    </source>
</evidence>